<name>A0A1G9DIB4_9STAP</name>
<dbReference type="InterPro" id="IPR012336">
    <property type="entry name" value="Thioredoxin-like_fold"/>
</dbReference>
<evidence type="ECO:0000313" key="2">
    <source>
        <dbReference type="EMBL" id="SDK63643.1"/>
    </source>
</evidence>
<dbReference type="Pfam" id="PF13462">
    <property type="entry name" value="Thioredoxin_4"/>
    <property type="match status" value="1"/>
</dbReference>
<dbReference type="EMBL" id="FNFI01000012">
    <property type="protein sequence ID" value="SDK63643.1"/>
    <property type="molecule type" value="Genomic_DNA"/>
</dbReference>
<accession>A0A1G9DIB4</accession>
<dbReference type="AlphaFoldDB" id="A0A1G9DIB4"/>
<proteinExistence type="predicted"/>
<dbReference type="SUPFAM" id="SSF52833">
    <property type="entry name" value="Thioredoxin-like"/>
    <property type="match status" value="1"/>
</dbReference>
<organism evidence="2 3">
    <name type="scientific">Jeotgalicoccus aerolatus</name>
    <dbReference type="NCBI Taxonomy" id="709510"/>
    <lineage>
        <taxon>Bacteria</taxon>
        <taxon>Bacillati</taxon>
        <taxon>Bacillota</taxon>
        <taxon>Bacilli</taxon>
        <taxon>Bacillales</taxon>
        <taxon>Staphylococcaceae</taxon>
        <taxon>Jeotgalicoccus</taxon>
    </lineage>
</organism>
<feature type="domain" description="Thioredoxin-like fold" evidence="1">
    <location>
        <begin position="28"/>
        <end position="176"/>
    </location>
</feature>
<dbReference type="InterPro" id="IPR036249">
    <property type="entry name" value="Thioredoxin-like_sf"/>
</dbReference>
<dbReference type="OrthoDB" id="117402at2"/>
<dbReference type="STRING" id="586411.SAMN05216187_11249"/>
<reference evidence="3" key="1">
    <citation type="submission" date="2016-10" db="EMBL/GenBank/DDBJ databases">
        <authorList>
            <person name="Varghese N."/>
            <person name="Submissions S."/>
        </authorList>
    </citation>
    <scope>NUCLEOTIDE SEQUENCE [LARGE SCALE GENOMIC DNA]</scope>
    <source>
        <strain evidence="3">CGMCC 1.8911</strain>
    </source>
</reference>
<protein>
    <submittedName>
        <fullName evidence="2">Thioredoxin</fullName>
    </submittedName>
</protein>
<evidence type="ECO:0000313" key="3">
    <source>
        <dbReference type="Proteomes" id="UP000242700"/>
    </source>
</evidence>
<gene>
    <name evidence="2" type="ORF">SAMN05216187_11249</name>
</gene>
<dbReference type="Gene3D" id="1.10.1200.90">
    <property type="entry name" value="DsbA-like domain"/>
    <property type="match status" value="1"/>
</dbReference>
<evidence type="ECO:0000259" key="1">
    <source>
        <dbReference type="Pfam" id="PF13462"/>
    </source>
</evidence>
<sequence>MGMINIISDIKIGGVFVKNRYSADIEYLTVGLEHAAIEVEAFVNLGCPYSAKFFEIASEVIKPYTDDGHVKFVVKHVDRTKGQLLRGTVANHFVDHDDPAEGITVMKTLFERQNEWVNSFRETLDMCEHTLGLPENNAADDRGAEVLEDFNARGLKIVPTVFINGEHLSEYQPAKQSKDEIVKVITERIELLK</sequence>
<dbReference type="Gene3D" id="3.40.30.10">
    <property type="entry name" value="Glutaredoxin"/>
    <property type="match status" value="1"/>
</dbReference>
<dbReference type="Proteomes" id="UP000242700">
    <property type="component" value="Unassembled WGS sequence"/>
</dbReference>